<comment type="caution">
    <text evidence="2">The sequence shown here is derived from an EMBL/GenBank/DDBJ whole genome shotgun (WGS) entry which is preliminary data.</text>
</comment>
<dbReference type="SUPFAM" id="SSF54909">
    <property type="entry name" value="Dimeric alpha+beta barrel"/>
    <property type="match status" value="1"/>
</dbReference>
<protein>
    <submittedName>
        <fullName evidence="2">GNAT family N-acetyltransferase</fullName>
    </submittedName>
</protein>
<keyword evidence="3" id="KW-1185">Reference proteome</keyword>
<dbReference type="EMBL" id="JAZDRP010000005">
    <property type="protein sequence ID" value="MEE2526574.1"/>
    <property type="molecule type" value="Genomic_DNA"/>
</dbReference>
<dbReference type="Pfam" id="PF13302">
    <property type="entry name" value="Acetyltransf_3"/>
    <property type="match status" value="1"/>
</dbReference>
<accession>A0ABU7LT98</accession>
<sequence length="284" mass="32203">MSSAVLYRWKLKAGTEETFRKAWAEGTHVIHKACASFGARLHEGADGLYWSYARWPSEEARQACFESHHFFDMDCFKTMQACIEERFPEVVLTLTDDELAERKSAHDVPVYETDRLILRPVRLDDAEALAPALMDEANMKWWSRGALGSVDEVRDYLVWNVRGDALQCWVFALNGAPDDALGWVILMDKTPGQAEIGYMQRPDAQGNGYALEAASKMLDHAFNVRKLRRVWGDADPDNAASIRLMEKLGMEYEGRLKANWETHIGVRDSVIYGIVAPDSRQKDA</sequence>
<evidence type="ECO:0000313" key="3">
    <source>
        <dbReference type="Proteomes" id="UP001354971"/>
    </source>
</evidence>
<dbReference type="InterPro" id="IPR016181">
    <property type="entry name" value="Acyl_CoA_acyltransferase"/>
</dbReference>
<dbReference type="InterPro" id="IPR011008">
    <property type="entry name" value="Dimeric_a/b-barrel"/>
</dbReference>
<proteinExistence type="predicted"/>
<dbReference type="PROSITE" id="PS51186">
    <property type="entry name" value="GNAT"/>
    <property type="match status" value="1"/>
</dbReference>
<dbReference type="Gene3D" id="3.30.70.100">
    <property type="match status" value="1"/>
</dbReference>
<dbReference type="Gene3D" id="3.40.630.30">
    <property type="match status" value="1"/>
</dbReference>
<organism evidence="2 3">
    <name type="scientific">Hyphobacterium lacteum</name>
    <dbReference type="NCBI Taxonomy" id="3116575"/>
    <lineage>
        <taxon>Bacteria</taxon>
        <taxon>Pseudomonadati</taxon>
        <taxon>Pseudomonadota</taxon>
        <taxon>Alphaproteobacteria</taxon>
        <taxon>Maricaulales</taxon>
        <taxon>Maricaulaceae</taxon>
        <taxon>Hyphobacterium</taxon>
    </lineage>
</organism>
<feature type="domain" description="N-acetyltransferase" evidence="1">
    <location>
        <begin position="116"/>
        <end position="277"/>
    </location>
</feature>
<dbReference type="InterPro" id="IPR051531">
    <property type="entry name" value="N-acetyltransferase"/>
</dbReference>
<gene>
    <name evidence="2" type="ORF">V0U79_09360</name>
</gene>
<dbReference type="PANTHER" id="PTHR43792">
    <property type="entry name" value="GNAT FAMILY, PUTATIVE (AFU_ORTHOLOGUE AFUA_3G00765)-RELATED-RELATED"/>
    <property type="match status" value="1"/>
</dbReference>
<dbReference type="InterPro" id="IPR000182">
    <property type="entry name" value="GNAT_dom"/>
</dbReference>
<dbReference type="Proteomes" id="UP001354971">
    <property type="component" value="Unassembled WGS sequence"/>
</dbReference>
<dbReference type="PANTHER" id="PTHR43792:SF1">
    <property type="entry name" value="N-ACETYLTRANSFERASE DOMAIN-CONTAINING PROTEIN"/>
    <property type="match status" value="1"/>
</dbReference>
<evidence type="ECO:0000259" key="1">
    <source>
        <dbReference type="PROSITE" id="PS51186"/>
    </source>
</evidence>
<name>A0ABU7LT98_9PROT</name>
<dbReference type="RefSeq" id="WP_330199237.1">
    <property type="nucleotide sequence ID" value="NZ_JAZDRP010000005.1"/>
</dbReference>
<reference evidence="2 3" key="1">
    <citation type="submission" date="2024-01" db="EMBL/GenBank/DDBJ databases">
        <title>Hyphobacterium bacterium isolated from marine sediment.</title>
        <authorList>
            <person name="Zhao S."/>
        </authorList>
    </citation>
    <scope>NUCLEOTIDE SEQUENCE [LARGE SCALE GENOMIC DNA]</scope>
    <source>
        <strain evidence="3">HN65</strain>
    </source>
</reference>
<evidence type="ECO:0000313" key="2">
    <source>
        <dbReference type="EMBL" id="MEE2526574.1"/>
    </source>
</evidence>
<dbReference type="SUPFAM" id="SSF55729">
    <property type="entry name" value="Acyl-CoA N-acyltransferases (Nat)"/>
    <property type="match status" value="1"/>
</dbReference>